<protein>
    <submittedName>
        <fullName evidence="2">ZIP family metal transporter</fullName>
    </submittedName>
</protein>
<proteinExistence type="predicted"/>
<keyword evidence="1" id="KW-0812">Transmembrane</keyword>
<name>A0A849BUW0_9NOCA</name>
<feature type="transmembrane region" description="Helical" evidence="1">
    <location>
        <begin position="192"/>
        <end position="213"/>
    </location>
</feature>
<evidence type="ECO:0000256" key="1">
    <source>
        <dbReference type="SAM" id="Phobius"/>
    </source>
</evidence>
<dbReference type="Proteomes" id="UP000586827">
    <property type="component" value="Unassembled WGS sequence"/>
</dbReference>
<keyword evidence="3" id="KW-1185">Reference proteome</keyword>
<keyword evidence="1" id="KW-1133">Transmembrane helix</keyword>
<sequence>MIGAVLAGLGLVGARALPDRLGPPVEEVTVERTVFTPNTITVTVRNTGPDPVTIAQVFVNDSYVDITGGEDAIGRMNSATLELNYPWQEGQPYLVSMLTSTGLVIEHEIPAAVQTPKPDGAFFGLMALLGVYVGVIPVLLGMLVLPLARRAGGGVLRLLLAVTVGLLVFLVVDGTTEGLELGREGGGAFGGAELVVLGALLAFLTLTAVDRWLRARRARAEDAGASGLRLATMIAGGIGLHNLGEGLAIGSAYAIGELALGAFLILGFAIHNTTEGVAIVAPLVRERVRLLTLLGLGMLAGTPAILGAVVGASVNNAELAAMLLGVGVGAIAQVILQILPALRADGHDRADATAILGIIAGIVVMYLTGLLVTA</sequence>
<keyword evidence="1" id="KW-0472">Membrane</keyword>
<organism evidence="2 3">
    <name type="scientific">Nocardia uniformis</name>
    <dbReference type="NCBI Taxonomy" id="53432"/>
    <lineage>
        <taxon>Bacteria</taxon>
        <taxon>Bacillati</taxon>
        <taxon>Actinomycetota</taxon>
        <taxon>Actinomycetes</taxon>
        <taxon>Mycobacteriales</taxon>
        <taxon>Nocardiaceae</taxon>
        <taxon>Nocardia</taxon>
    </lineage>
</organism>
<feature type="transmembrane region" description="Helical" evidence="1">
    <location>
        <begin position="354"/>
        <end position="372"/>
    </location>
</feature>
<accession>A0A849BUW0</accession>
<comment type="caution">
    <text evidence="2">The sequence shown here is derived from an EMBL/GenBank/DDBJ whole genome shotgun (WGS) entry which is preliminary data.</text>
</comment>
<gene>
    <name evidence="2" type="ORF">HLB23_08875</name>
</gene>
<feature type="transmembrane region" description="Helical" evidence="1">
    <location>
        <begin position="290"/>
        <end position="314"/>
    </location>
</feature>
<feature type="transmembrane region" description="Helical" evidence="1">
    <location>
        <begin position="122"/>
        <end position="148"/>
    </location>
</feature>
<reference evidence="2 3" key="1">
    <citation type="submission" date="2020-05" db="EMBL/GenBank/DDBJ databases">
        <title>MicrobeNet Type strains.</title>
        <authorList>
            <person name="Nicholson A.C."/>
        </authorList>
    </citation>
    <scope>NUCLEOTIDE SEQUENCE [LARGE SCALE GENOMIC DNA]</scope>
    <source>
        <strain evidence="2 3">JCM 3224</strain>
    </source>
</reference>
<evidence type="ECO:0000313" key="2">
    <source>
        <dbReference type="EMBL" id="NNH69974.1"/>
    </source>
</evidence>
<feature type="transmembrane region" description="Helical" evidence="1">
    <location>
        <begin position="155"/>
        <end position="172"/>
    </location>
</feature>
<dbReference type="AlphaFoldDB" id="A0A849BUW0"/>
<feature type="transmembrane region" description="Helical" evidence="1">
    <location>
        <begin position="250"/>
        <end position="270"/>
    </location>
</feature>
<evidence type="ECO:0000313" key="3">
    <source>
        <dbReference type="Proteomes" id="UP000586827"/>
    </source>
</evidence>
<feature type="transmembrane region" description="Helical" evidence="1">
    <location>
        <begin position="320"/>
        <end position="342"/>
    </location>
</feature>
<dbReference type="EMBL" id="JABELX010000003">
    <property type="protein sequence ID" value="NNH69974.1"/>
    <property type="molecule type" value="Genomic_DNA"/>
</dbReference>